<evidence type="ECO:0000313" key="1">
    <source>
        <dbReference type="EMBL" id="MBB5173355.1"/>
    </source>
</evidence>
<dbReference type="AlphaFoldDB" id="A0A840QPQ6"/>
<reference evidence="1 2" key="1">
    <citation type="submission" date="2020-08" db="EMBL/GenBank/DDBJ databases">
        <title>Genomic Encyclopedia of Type Strains, Phase IV (KMG-IV): sequencing the most valuable type-strain genomes for metagenomic binning, comparative biology and taxonomic classification.</title>
        <authorList>
            <person name="Goeker M."/>
        </authorList>
    </citation>
    <scope>NUCLEOTIDE SEQUENCE [LARGE SCALE GENOMIC DNA]</scope>
    <source>
        <strain evidence="1 2">DSM 24696</strain>
    </source>
</reference>
<name>A0A840QPQ6_9BACI</name>
<protein>
    <submittedName>
        <fullName evidence="1">Uncharacterized protein</fullName>
    </submittedName>
</protein>
<evidence type="ECO:0000313" key="2">
    <source>
        <dbReference type="Proteomes" id="UP000551878"/>
    </source>
</evidence>
<dbReference type="EMBL" id="JACHHB010000006">
    <property type="protein sequence ID" value="MBB5173355.1"/>
    <property type="molecule type" value="Genomic_DNA"/>
</dbReference>
<gene>
    <name evidence="1" type="ORF">HNQ41_001542</name>
</gene>
<dbReference type="PROSITE" id="PS51257">
    <property type="entry name" value="PROKAR_LIPOPROTEIN"/>
    <property type="match status" value="1"/>
</dbReference>
<dbReference type="Proteomes" id="UP000551878">
    <property type="component" value="Unassembled WGS sequence"/>
</dbReference>
<comment type="caution">
    <text evidence="1">The sequence shown here is derived from an EMBL/GenBank/DDBJ whole genome shotgun (WGS) entry which is preliminary data.</text>
</comment>
<dbReference type="RefSeq" id="WP_184663811.1">
    <property type="nucleotide sequence ID" value="NZ_JACHHB010000006.1"/>
</dbReference>
<accession>A0A840QPQ6</accession>
<organism evidence="1 2">
    <name type="scientific">Texcoconibacillus texcoconensis</name>
    <dbReference type="NCBI Taxonomy" id="1095777"/>
    <lineage>
        <taxon>Bacteria</taxon>
        <taxon>Bacillati</taxon>
        <taxon>Bacillota</taxon>
        <taxon>Bacilli</taxon>
        <taxon>Bacillales</taxon>
        <taxon>Bacillaceae</taxon>
        <taxon>Texcoconibacillus</taxon>
    </lineage>
</organism>
<sequence>MRLLFLSVFSIVILIACTQTVPKDELVDNKTLPDPFTGYYTLYAVVENDDYRDNHELDAINESLSEESRKYLYDRGIVWTWDRRVENIIYDYTGKFDIESYPTFLVFDTDELILQTTDINEVEEFVSTNKPDRRE</sequence>
<keyword evidence="2" id="KW-1185">Reference proteome</keyword>
<proteinExistence type="predicted"/>